<dbReference type="InterPro" id="IPR004604">
    <property type="entry name" value="DNA_recomb/repair_RecN"/>
</dbReference>
<dbReference type="InterPro" id="IPR027417">
    <property type="entry name" value="P-loop_NTPase"/>
</dbReference>
<dbReference type="NCBIfam" id="TIGR00634">
    <property type="entry name" value="recN"/>
    <property type="match status" value="1"/>
</dbReference>
<dbReference type="EMBL" id="DVJO01000051">
    <property type="protein sequence ID" value="HIS82436.1"/>
    <property type="molecule type" value="Genomic_DNA"/>
</dbReference>
<dbReference type="GO" id="GO:0006310">
    <property type="term" value="P:DNA recombination"/>
    <property type="evidence" value="ECO:0007669"/>
    <property type="project" value="InterPro"/>
</dbReference>
<name>A0A9D1FVV2_9BACT</name>
<dbReference type="GO" id="GO:0005524">
    <property type="term" value="F:ATP binding"/>
    <property type="evidence" value="ECO:0007669"/>
    <property type="project" value="UniProtKB-KW"/>
</dbReference>
<evidence type="ECO:0000256" key="1">
    <source>
        <dbReference type="ARBA" id="ARBA00003618"/>
    </source>
</evidence>
<evidence type="ECO:0000256" key="5">
    <source>
        <dbReference type="ARBA" id="ARBA00022763"/>
    </source>
</evidence>
<dbReference type="CDD" id="cd03241">
    <property type="entry name" value="ABC_RecN"/>
    <property type="match status" value="1"/>
</dbReference>
<dbReference type="AlphaFoldDB" id="A0A9D1FVV2"/>
<evidence type="ECO:0000256" key="2">
    <source>
        <dbReference type="ARBA" id="ARBA00009441"/>
    </source>
</evidence>
<comment type="caution">
    <text evidence="12">The sequence shown here is derived from an EMBL/GenBank/DDBJ whole genome shotgun (WGS) entry which is preliminary data.</text>
</comment>
<feature type="coiled-coil region" evidence="10">
    <location>
        <begin position="160"/>
        <end position="194"/>
    </location>
</feature>
<evidence type="ECO:0000256" key="6">
    <source>
        <dbReference type="ARBA" id="ARBA00022840"/>
    </source>
</evidence>
<evidence type="ECO:0000256" key="8">
    <source>
        <dbReference type="ARBA" id="ARBA00033408"/>
    </source>
</evidence>
<organism evidence="12 13">
    <name type="scientific">Candidatus Scatenecus faecavium</name>
    <dbReference type="NCBI Taxonomy" id="2840915"/>
    <lineage>
        <taxon>Bacteria</taxon>
        <taxon>Candidatus Scatenecus</taxon>
    </lineage>
</organism>
<evidence type="ECO:0000259" key="11">
    <source>
        <dbReference type="Pfam" id="PF02463"/>
    </source>
</evidence>
<dbReference type="InterPro" id="IPR003395">
    <property type="entry name" value="RecF/RecN/SMC_N"/>
</dbReference>
<evidence type="ECO:0000313" key="13">
    <source>
        <dbReference type="Proteomes" id="UP000824139"/>
    </source>
</evidence>
<dbReference type="PIRSF" id="PIRSF003128">
    <property type="entry name" value="RecN"/>
    <property type="match status" value="1"/>
</dbReference>
<feature type="domain" description="RecF/RecN/SMC N-terminal" evidence="11">
    <location>
        <begin position="2"/>
        <end position="510"/>
    </location>
</feature>
<keyword evidence="4" id="KW-0547">Nucleotide-binding</keyword>
<feature type="coiled-coil region" evidence="10">
    <location>
        <begin position="264"/>
        <end position="305"/>
    </location>
</feature>
<evidence type="ECO:0000256" key="3">
    <source>
        <dbReference type="ARBA" id="ARBA00021315"/>
    </source>
</evidence>
<keyword evidence="5 9" id="KW-0227">DNA damage</keyword>
<dbReference type="SUPFAM" id="SSF52540">
    <property type="entry name" value="P-loop containing nucleoside triphosphate hydrolases"/>
    <property type="match status" value="1"/>
</dbReference>
<dbReference type="Pfam" id="PF02463">
    <property type="entry name" value="SMC_N"/>
    <property type="match status" value="1"/>
</dbReference>
<accession>A0A9D1FVV2</accession>
<dbReference type="GO" id="GO:0043590">
    <property type="term" value="C:bacterial nucleoid"/>
    <property type="evidence" value="ECO:0007669"/>
    <property type="project" value="TreeGrafter"/>
</dbReference>
<feature type="coiled-coil region" evidence="10">
    <location>
        <begin position="337"/>
        <end position="371"/>
    </location>
</feature>
<evidence type="ECO:0000313" key="12">
    <source>
        <dbReference type="EMBL" id="HIS82436.1"/>
    </source>
</evidence>
<protein>
    <recommendedName>
        <fullName evidence="3 9">DNA repair protein RecN</fullName>
    </recommendedName>
    <alternativeName>
        <fullName evidence="8 9">Recombination protein N</fullName>
    </alternativeName>
</protein>
<sequence length="550" mass="62259">MIKQLRIKDYILIDELCANFDKGLNVITGETGAGKSILISAIDLAFAPRVSKEVIKNGSEKAVIELTIENTKHDLKTLFDENGIDDFGEEITLTKEITQSSVRSRVNGTLVNQDFIKNLRTLFLDIHSQHQTYSFLQPKYHITLLDTYAKEVYGAKLGEYRKLYSEYTELKSRLEKAKNSADITESQIEFLKFQVNEIETAEIQSPIEDDELNAELEVLENAEKLKELTGASYWAINGDDGSILEALGKIKQNILKAASFDTKLEELEQSLIENIENLHEISSELRNYSQNLDNDTERLNEIQERLYLLDKLKRKYGGTLASVLETYEKLSSELSSIEFSTKNIDELEELIEKARKNLFEKAKEISEHRKNYANVLSVYIQERLAKLELPKARFEISVREKDLCNDGIDEIEFLISTNVSEDLKPLAKVASGGEISRVMLAIKSIFAQTDDIDTVIFDEIDTGISGKASQSVADEIVELSKFHQIILITHQAIIASKADKHFYVKKSQEDETKVDVYVLTGENRIKALAELAGGDINEQSMEFAKSLIET</sequence>
<dbReference type="GO" id="GO:0009432">
    <property type="term" value="P:SOS response"/>
    <property type="evidence" value="ECO:0007669"/>
    <property type="project" value="TreeGrafter"/>
</dbReference>
<evidence type="ECO:0000256" key="4">
    <source>
        <dbReference type="ARBA" id="ARBA00022741"/>
    </source>
</evidence>
<dbReference type="Proteomes" id="UP000824139">
    <property type="component" value="Unassembled WGS sequence"/>
</dbReference>
<comment type="function">
    <text evidence="1 9">May be involved in recombinational repair of damaged DNA.</text>
</comment>
<reference evidence="12" key="2">
    <citation type="journal article" date="2021" name="PeerJ">
        <title>Extensive microbial diversity within the chicken gut microbiome revealed by metagenomics and culture.</title>
        <authorList>
            <person name="Gilroy R."/>
            <person name="Ravi A."/>
            <person name="Getino M."/>
            <person name="Pursley I."/>
            <person name="Horton D.L."/>
            <person name="Alikhan N.F."/>
            <person name="Baker D."/>
            <person name="Gharbi K."/>
            <person name="Hall N."/>
            <person name="Watson M."/>
            <person name="Adriaenssens E.M."/>
            <person name="Foster-Nyarko E."/>
            <person name="Jarju S."/>
            <person name="Secka A."/>
            <person name="Antonio M."/>
            <person name="Oren A."/>
            <person name="Chaudhuri R.R."/>
            <person name="La Ragione R."/>
            <person name="Hildebrand F."/>
            <person name="Pallen M.J."/>
        </authorList>
    </citation>
    <scope>NUCLEOTIDE SEQUENCE</scope>
    <source>
        <strain evidence="12">CHK152-2994</strain>
    </source>
</reference>
<dbReference type="Gene3D" id="3.40.50.300">
    <property type="entry name" value="P-loop containing nucleotide triphosphate hydrolases"/>
    <property type="match status" value="2"/>
</dbReference>
<evidence type="ECO:0000256" key="10">
    <source>
        <dbReference type="SAM" id="Coils"/>
    </source>
</evidence>
<evidence type="ECO:0000256" key="7">
    <source>
        <dbReference type="ARBA" id="ARBA00023204"/>
    </source>
</evidence>
<dbReference type="PANTHER" id="PTHR11059:SF0">
    <property type="entry name" value="DNA REPAIR PROTEIN RECN"/>
    <property type="match status" value="1"/>
</dbReference>
<proteinExistence type="inferred from homology"/>
<keyword evidence="10" id="KW-0175">Coiled coil</keyword>
<dbReference type="PANTHER" id="PTHR11059">
    <property type="entry name" value="DNA REPAIR PROTEIN RECN"/>
    <property type="match status" value="1"/>
</dbReference>
<keyword evidence="7 9" id="KW-0234">DNA repair</keyword>
<keyword evidence="6" id="KW-0067">ATP-binding</keyword>
<gene>
    <name evidence="12" type="primary">recN</name>
    <name evidence="12" type="ORF">IAD41_02375</name>
</gene>
<comment type="similarity">
    <text evidence="2 9">Belongs to the RecN family.</text>
</comment>
<dbReference type="GO" id="GO:0006281">
    <property type="term" value="P:DNA repair"/>
    <property type="evidence" value="ECO:0007669"/>
    <property type="project" value="UniProtKB-KW"/>
</dbReference>
<evidence type="ECO:0000256" key="9">
    <source>
        <dbReference type="PIRNR" id="PIRNR003128"/>
    </source>
</evidence>
<reference evidence="12" key="1">
    <citation type="submission" date="2020-10" db="EMBL/GenBank/DDBJ databases">
        <authorList>
            <person name="Gilroy R."/>
        </authorList>
    </citation>
    <scope>NUCLEOTIDE SEQUENCE</scope>
    <source>
        <strain evidence="12">CHK152-2994</strain>
    </source>
</reference>